<evidence type="ECO:0000313" key="1">
    <source>
        <dbReference type="EMBL" id="KAK8731702.1"/>
    </source>
</evidence>
<evidence type="ECO:0000313" key="2">
    <source>
        <dbReference type="Proteomes" id="UP001445076"/>
    </source>
</evidence>
<evidence type="ECO:0008006" key="3">
    <source>
        <dbReference type="Google" id="ProtNLM"/>
    </source>
</evidence>
<comment type="caution">
    <text evidence="1">The sequence shown here is derived from an EMBL/GenBank/DDBJ whole genome shotgun (WGS) entry which is preliminary data.</text>
</comment>
<keyword evidence="2" id="KW-1185">Reference proteome</keyword>
<dbReference type="AlphaFoldDB" id="A0AAW0WHW8"/>
<proteinExistence type="predicted"/>
<dbReference type="Proteomes" id="UP001445076">
    <property type="component" value="Unassembled WGS sequence"/>
</dbReference>
<feature type="non-terminal residue" evidence="1">
    <location>
        <position position="1"/>
    </location>
</feature>
<gene>
    <name evidence="1" type="ORF">OTU49_007428</name>
</gene>
<accession>A0AAW0WHW8</accession>
<sequence length="169" mass="19205">SSLLGLSVRSSSSFHEQTSSIDHHIASIYYKSNMEFVDIEAGDSTLLGGIGEETDAQGADGDLAVVTNGGQSINSTFYDDSPRSSEDSHNAERFDTMARNSMTSLQQRRQSTSSAFTTEPLTATTNDRNWSWRYLRERFRIKELEDLFEQYQQRLHHAMFIVYLFLQLT</sequence>
<name>A0AAW0WHW8_CHEQU</name>
<feature type="non-terminal residue" evidence="1">
    <location>
        <position position="169"/>
    </location>
</feature>
<protein>
    <recommendedName>
        <fullName evidence="3">Autophagy-related protein 9</fullName>
    </recommendedName>
</protein>
<reference evidence="1 2" key="1">
    <citation type="journal article" date="2024" name="BMC Genomics">
        <title>Genome assembly of redclaw crayfish (Cherax quadricarinatus) provides insights into its immune adaptation and hypoxia tolerance.</title>
        <authorList>
            <person name="Liu Z."/>
            <person name="Zheng J."/>
            <person name="Li H."/>
            <person name="Fang K."/>
            <person name="Wang S."/>
            <person name="He J."/>
            <person name="Zhou D."/>
            <person name="Weng S."/>
            <person name="Chi M."/>
            <person name="Gu Z."/>
            <person name="He J."/>
            <person name="Li F."/>
            <person name="Wang M."/>
        </authorList>
    </citation>
    <scope>NUCLEOTIDE SEQUENCE [LARGE SCALE GENOMIC DNA]</scope>
    <source>
        <strain evidence="1">ZL_2023a</strain>
    </source>
</reference>
<dbReference type="EMBL" id="JARKIK010000060">
    <property type="protein sequence ID" value="KAK8731702.1"/>
    <property type="molecule type" value="Genomic_DNA"/>
</dbReference>
<organism evidence="1 2">
    <name type="scientific">Cherax quadricarinatus</name>
    <name type="common">Australian red claw crayfish</name>
    <dbReference type="NCBI Taxonomy" id="27406"/>
    <lineage>
        <taxon>Eukaryota</taxon>
        <taxon>Metazoa</taxon>
        <taxon>Ecdysozoa</taxon>
        <taxon>Arthropoda</taxon>
        <taxon>Crustacea</taxon>
        <taxon>Multicrustacea</taxon>
        <taxon>Malacostraca</taxon>
        <taxon>Eumalacostraca</taxon>
        <taxon>Eucarida</taxon>
        <taxon>Decapoda</taxon>
        <taxon>Pleocyemata</taxon>
        <taxon>Astacidea</taxon>
        <taxon>Parastacoidea</taxon>
        <taxon>Parastacidae</taxon>
        <taxon>Cherax</taxon>
    </lineage>
</organism>